<dbReference type="InterPro" id="IPR006963">
    <property type="entry name" value="Mopterin_OxRdtase_4Fe-4S_dom"/>
</dbReference>
<dbReference type="GO" id="GO:0030313">
    <property type="term" value="C:cell envelope"/>
    <property type="evidence" value="ECO:0007669"/>
    <property type="project" value="UniProtKB-SubCell"/>
</dbReference>
<dbReference type="PANTHER" id="PTHR43598:SF1">
    <property type="entry name" value="FORMATE DEHYDROGENASE-O MAJOR SUBUNIT"/>
    <property type="match status" value="1"/>
</dbReference>
<protein>
    <submittedName>
        <fullName evidence="10">Dehydrogenase</fullName>
    </submittedName>
</protein>
<dbReference type="GO" id="GO:0009061">
    <property type="term" value="P:anaerobic respiration"/>
    <property type="evidence" value="ECO:0007669"/>
    <property type="project" value="TreeGrafter"/>
</dbReference>
<dbReference type="EMBL" id="AVFL01000007">
    <property type="protein sequence ID" value="EWY40429.1"/>
    <property type="molecule type" value="Genomic_DNA"/>
</dbReference>
<keyword evidence="5" id="KW-0479">Metal-binding</keyword>
<evidence type="ECO:0000256" key="7">
    <source>
        <dbReference type="ARBA" id="ARBA00023004"/>
    </source>
</evidence>
<dbReference type="GO" id="GO:0016491">
    <property type="term" value="F:oxidoreductase activity"/>
    <property type="evidence" value="ECO:0007669"/>
    <property type="project" value="UniProtKB-KW"/>
</dbReference>
<dbReference type="Gene3D" id="3.40.50.740">
    <property type="match status" value="1"/>
</dbReference>
<dbReference type="GO" id="GO:0030151">
    <property type="term" value="F:molybdenum ion binding"/>
    <property type="evidence" value="ECO:0007669"/>
    <property type="project" value="TreeGrafter"/>
</dbReference>
<reference evidence="10 11" key="1">
    <citation type="submission" date="2013-08" db="EMBL/GenBank/DDBJ databases">
        <title>The genome sequence of Skermanella stibiiresistens.</title>
        <authorList>
            <person name="Zhu W."/>
            <person name="Wang G."/>
        </authorList>
    </citation>
    <scope>NUCLEOTIDE SEQUENCE [LARGE SCALE GENOMIC DNA]</scope>
    <source>
        <strain evidence="10 11">SB22</strain>
    </source>
</reference>
<dbReference type="GO" id="GO:0051539">
    <property type="term" value="F:4 iron, 4 sulfur cluster binding"/>
    <property type="evidence" value="ECO:0007669"/>
    <property type="project" value="UniProtKB-KW"/>
</dbReference>
<keyword evidence="7" id="KW-0408">Iron</keyword>
<gene>
    <name evidence="10" type="ORF">N825_34575</name>
</gene>
<dbReference type="PROSITE" id="PS51669">
    <property type="entry name" value="4FE4S_MOW_BIS_MGD"/>
    <property type="match status" value="1"/>
</dbReference>
<dbReference type="Proteomes" id="UP000019486">
    <property type="component" value="Unassembled WGS sequence"/>
</dbReference>
<feature type="domain" description="4Fe-4S Mo/W bis-MGD-type" evidence="9">
    <location>
        <begin position="56"/>
        <end position="112"/>
    </location>
</feature>
<dbReference type="GO" id="GO:0009055">
    <property type="term" value="F:electron transfer activity"/>
    <property type="evidence" value="ECO:0007669"/>
    <property type="project" value="TreeGrafter"/>
</dbReference>
<keyword evidence="6" id="KW-0560">Oxidoreductase</keyword>
<dbReference type="SUPFAM" id="SSF53706">
    <property type="entry name" value="Formate dehydrogenase/DMSO reductase, domains 1-3"/>
    <property type="match status" value="1"/>
</dbReference>
<evidence type="ECO:0000256" key="6">
    <source>
        <dbReference type="ARBA" id="ARBA00023002"/>
    </source>
</evidence>
<sequence>MRRSRPPIIRRTLADRIGGFVRDWSVPRQIAGQSSATKAAESALSRGLRPRLDEADTVGTNICPYCAVGCAQLMYAKDGRVIHVEGDPRSPINQGTLCPKGAATLGLMTMPERLDKIKYRAPHSDRWEERSMDWAMDRIAHLTKKTRDEAFVQELPDGGTVNHTQAIGSLGGATLDNEENYLIKKLFSAGLGMVWIENQARV</sequence>
<keyword evidence="11" id="KW-1185">Reference proteome</keyword>
<dbReference type="Pfam" id="PF04879">
    <property type="entry name" value="Molybdop_Fe4S4"/>
    <property type="match status" value="1"/>
</dbReference>
<keyword evidence="8" id="KW-0411">Iron-sulfur</keyword>
<accession>W9H2Y3</accession>
<dbReference type="STRING" id="1385369.N825_34575"/>
<comment type="cofactor">
    <cofactor evidence="1">
        <name>[4Fe-4S] cluster</name>
        <dbReference type="ChEBI" id="CHEBI:49883"/>
    </cofactor>
</comment>
<comment type="similarity">
    <text evidence="3">Belongs to the prokaryotic molybdopterin-containing oxidoreductase family.</text>
</comment>
<proteinExistence type="inferred from homology"/>
<dbReference type="SMART" id="SM00926">
    <property type="entry name" value="Molybdop_Fe4S4"/>
    <property type="match status" value="1"/>
</dbReference>
<evidence type="ECO:0000256" key="4">
    <source>
        <dbReference type="ARBA" id="ARBA00022485"/>
    </source>
</evidence>
<dbReference type="PATRIC" id="fig|1385369.3.peg.2277"/>
<organism evidence="10 11">
    <name type="scientific">Skermanella stibiiresistens SB22</name>
    <dbReference type="NCBI Taxonomy" id="1385369"/>
    <lineage>
        <taxon>Bacteria</taxon>
        <taxon>Pseudomonadati</taxon>
        <taxon>Pseudomonadota</taxon>
        <taxon>Alphaproteobacteria</taxon>
        <taxon>Rhodospirillales</taxon>
        <taxon>Azospirillaceae</taxon>
        <taxon>Skermanella</taxon>
    </lineage>
</organism>
<comment type="subcellular location">
    <subcellularLocation>
        <location evidence="2">Cell envelope</location>
    </subcellularLocation>
</comment>
<comment type="caution">
    <text evidence="10">The sequence shown here is derived from an EMBL/GenBank/DDBJ whole genome shotgun (WGS) entry which is preliminary data.</text>
</comment>
<dbReference type="OrthoDB" id="9816402at2"/>
<evidence type="ECO:0000259" key="9">
    <source>
        <dbReference type="PROSITE" id="PS51669"/>
    </source>
</evidence>
<evidence type="ECO:0000256" key="5">
    <source>
        <dbReference type="ARBA" id="ARBA00022723"/>
    </source>
</evidence>
<dbReference type="Gene3D" id="2.20.25.90">
    <property type="entry name" value="ADC-like domains"/>
    <property type="match status" value="1"/>
</dbReference>
<evidence type="ECO:0000313" key="10">
    <source>
        <dbReference type="EMBL" id="EWY40429.1"/>
    </source>
</evidence>
<dbReference type="PANTHER" id="PTHR43598">
    <property type="entry name" value="TUNGSTEN-CONTAINING FORMYLMETHANOFURAN DEHYDROGENASE 2 SUBUNIT B"/>
    <property type="match status" value="1"/>
</dbReference>
<evidence type="ECO:0000256" key="8">
    <source>
        <dbReference type="ARBA" id="ARBA00023014"/>
    </source>
</evidence>
<dbReference type="AlphaFoldDB" id="W9H2Y3"/>
<keyword evidence="4" id="KW-0004">4Fe-4S</keyword>
<evidence type="ECO:0000256" key="1">
    <source>
        <dbReference type="ARBA" id="ARBA00001966"/>
    </source>
</evidence>
<evidence type="ECO:0000256" key="2">
    <source>
        <dbReference type="ARBA" id="ARBA00004196"/>
    </source>
</evidence>
<name>W9H2Y3_9PROT</name>
<evidence type="ECO:0000256" key="3">
    <source>
        <dbReference type="ARBA" id="ARBA00010312"/>
    </source>
</evidence>
<evidence type="ECO:0000313" key="11">
    <source>
        <dbReference type="Proteomes" id="UP000019486"/>
    </source>
</evidence>